<name>A0A9D1U8Y8_9BACT</name>
<dbReference type="InterPro" id="IPR003607">
    <property type="entry name" value="HD/PDEase_dom"/>
</dbReference>
<evidence type="ECO:0000313" key="4">
    <source>
        <dbReference type="Proteomes" id="UP000824264"/>
    </source>
</evidence>
<dbReference type="InterPro" id="IPR006675">
    <property type="entry name" value="HDIG_dom"/>
</dbReference>
<dbReference type="Gene3D" id="1.10.3210.10">
    <property type="entry name" value="Hypothetical protein af1432"/>
    <property type="match status" value="1"/>
</dbReference>
<reference evidence="3" key="1">
    <citation type="journal article" date="2021" name="PeerJ">
        <title>Extensive microbial diversity within the chicken gut microbiome revealed by metagenomics and culture.</title>
        <authorList>
            <person name="Gilroy R."/>
            <person name="Ravi A."/>
            <person name="Getino M."/>
            <person name="Pursley I."/>
            <person name="Horton D.L."/>
            <person name="Alikhan N.F."/>
            <person name="Baker D."/>
            <person name="Gharbi K."/>
            <person name="Hall N."/>
            <person name="Watson M."/>
            <person name="Adriaenssens E.M."/>
            <person name="Foster-Nyarko E."/>
            <person name="Jarju S."/>
            <person name="Secka A."/>
            <person name="Antonio M."/>
            <person name="Oren A."/>
            <person name="Chaudhuri R.R."/>
            <person name="La Ragione R."/>
            <person name="Hildebrand F."/>
            <person name="Pallen M.J."/>
        </authorList>
    </citation>
    <scope>NUCLEOTIDE SEQUENCE</scope>
    <source>
        <strain evidence="3">ChiSxjej5B17-1746</strain>
    </source>
</reference>
<dbReference type="AlphaFoldDB" id="A0A9D1U8Y8"/>
<dbReference type="Proteomes" id="UP000824264">
    <property type="component" value="Unassembled WGS sequence"/>
</dbReference>
<organism evidence="3 4">
    <name type="scientific">Candidatus Bilophila faecipullorum</name>
    <dbReference type="NCBI Taxonomy" id="2838482"/>
    <lineage>
        <taxon>Bacteria</taxon>
        <taxon>Pseudomonadati</taxon>
        <taxon>Thermodesulfobacteriota</taxon>
        <taxon>Desulfovibrionia</taxon>
        <taxon>Desulfovibrionales</taxon>
        <taxon>Desulfovibrionaceae</taxon>
        <taxon>Bilophila</taxon>
    </lineage>
</organism>
<protein>
    <submittedName>
        <fullName evidence="3">HD domain-containing protein</fullName>
    </submittedName>
</protein>
<accession>A0A9D1U8Y8</accession>
<dbReference type="CDD" id="cd00077">
    <property type="entry name" value="HDc"/>
    <property type="match status" value="1"/>
</dbReference>
<reference evidence="3" key="2">
    <citation type="submission" date="2021-04" db="EMBL/GenBank/DDBJ databases">
        <authorList>
            <person name="Gilroy R."/>
        </authorList>
    </citation>
    <scope>NUCLEOTIDE SEQUENCE</scope>
    <source>
        <strain evidence="3">ChiSxjej5B17-1746</strain>
    </source>
</reference>
<dbReference type="EMBL" id="DXGI01000276">
    <property type="protein sequence ID" value="HIW78927.1"/>
    <property type="molecule type" value="Genomic_DNA"/>
</dbReference>
<sequence>MPQSTDQHFITPPLSSGRHYENPALPPLPQLWSLDHREEAPIPDEAACRALWTRYAMFAHIERHSERVAEVAVALARRAVDIGATRHPELVKLALAAGLLHDIAKSYTVQYGGSHAQIGASWVIDSTGNHKVAQAVYHHVEWPWPLPDDLLHPVFLVIYADKRARHDEIVTLDERYEDLLVRYGKSEQSRIAIQRGWEHSKTIERVLSAQLEFPLHESTVVGGGLVPRA</sequence>
<feature type="domain" description="HD" evidence="2">
    <location>
        <begin position="63"/>
        <end position="162"/>
    </location>
</feature>
<dbReference type="InterPro" id="IPR006674">
    <property type="entry name" value="HD_domain"/>
</dbReference>
<dbReference type="NCBIfam" id="TIGR00277">
    <property type="entry name" value="HDIG"/>
    <property type="match status" value="1"/>
</dbReference>
<comment type="caution">
    <text evidence="3">The sequence shown here is derived from an EMBL/GenBank/DDBJ whole genome shotgun (WGS) entry which is preliminary data.</text>
</comment>
<dbReference type="Pfam" id="PF01966">
    <property type="entry name" value="HD"/>
    <property type="match status" value="1"/>
</dbReference>
<evidence type="ECO:0000259" key="2">
    <source>
        <dbReference type="Pfam" id="PF01966"/>
    </source>
</evidence>
<gene>
    <name evidence="3" type="ORF">H9874_07260</name>
</gene>
<evidence type="ECO:0000313" key="3">
    <source>
        <dbReference type="EMBL" id="HIW78927.1"/>
    </source>
</evidence>
<feature type="region of interest" description="Disordered" evidence="1">
    <location>
        <begin position="1"/>
        <end position="21"/>
    </location>
</feature>
<proteinExistence type="predicted"/>
<dbReference type="SUPFAM" id="SSF109604">
    <property type="entry name" value="HD-domain/PDEase-like"/>
    <property type="match status" value="1"/>
</dbReference>
<evidence type="ECO:0000256" key="1">
    <source>
        <dbReference type="SAM" id="MobiDB-lite"/>
    </source>
</evidence>